<evidence type="ECO:0000259" key="2">
    <source>
        <dbReference type="PROSITE" id="PS51832"/>
    </source>
</evidence>
<keyword evidence="4" id="KW-1185">Reference proteome</keyword>
<keyword evidence="1" id="KW-0472">Membrane</keyword>
<reference evidence="3 4" key="1">
    <citation type="submission" date="2019-02" db="EMBL/GenBank/DDBJ databases">
        <title>Deep-cultivation of Planctomycetes and their phenomic and genomic characterization uncovers novel biology.</title>
        <authorList>
            <person name="Wiegand S."/>
            <person name="Jogler M."/>
            <person name="Boedeker C."/>
            <person name="Pinto D."/>
            <person name="Vollmers J."/>
            <person name="Rivas-Marin E."/>
            <person name="Kohn T."/>
            <person name="Peeters S.H."/>
            <person name="Heuer A."/>
            <person name="Rast P."/>
            <person name="Oberbeckmann S."/>
            <person name="Bunk B."/>
            <person name="Jeske O."/>
            <person name="Meyerdierks A."/>
            <person name="Storesund J.E."/>
            <person name="Kallscheuer N."/>
            <person name="Luecker S."/>
            <person name="Lage O.M."/>
            <person name="Pohl T."/>
            <person name="Merkel B.J."/>
            <person name="Hornburger P."/>
            <person name="Mueller R.-W."/>
            <person name="Bruemmer F."/>
            <person name="Labrenz M."/>
            <person name="Spormann A.M."/>
            <person name="Op den Camp H."/>
            <person name="Overmann J."/>
            <person name="Amann R."/>
            <person name="Jetten M.S.M."/>
            <person name="Mascher T."/>
            <person name="Medema M.H."/>
            <person name="Devos D.P."/>
            <person name="Kaster A.-K."/>
            <person name="Ovreas L."/>
            <person name="Rohde M."/>
            <person name="Galperin M.Y."/>
            <person name="Jogler C."/>
        </authorList>
    </citation>
    <scope>NUCLEOTIDE SEQUENCE [LARGE SCALE GENOMIC DNA]</scope>
    <source>
        <strain evidence="3 4">Q31a</strain>
    </source>
</reference>
<dbReference type="PROSITE" id="PS51832">
    <property type="entry name" value="HD_GYP"/>
    <property type="match status" value="1"/>
</dbReference>
<dbReference type="AlphaFoldDB" id="A0A518G473"/>
<dbReference type="SUPFAM" id="SSF109604">
    <property type="entry name" value="HD-domain/PDEase-like"/>
    <property type="match status" value="1"/>
</dbReference>
<dbReference type="Pfam" id="PF13487">
    <property type="entry name" value="HD_5"/>
    <property type="match status" value="1"/>
</dbReference>
<feature type="transmembrane region" description="Helical" evidence="1">
    <location>
        <begin position="12"/>
        <end position="35"/>
    </location>
</feature>
<protein>
    <submittedName>
        <fullName evidence="3">Cyclic di-GMP phosphodiesterase response regulator RpfG</fullName>
        <ecNumber evidence="3">3.1.4.52</ecNumber>
    </submittedName>
</protein>
<evidence type="ECO:0000256" key="1">
    <source>
        <dbReference type="SAM" id="Phobius"/>
    </source>
</evidence>
<dbReference type="EMBL" id="CP036298">
    <property type="protein sequence ID" value="QDV23393.1"/>
    <property type="molecule type" value="Genomic_DNA"/>
</dbReference>
<feature type="domain" description="HD-GYP" evidence="2">
    <location>
        <begin position="232"/>
        <end position="439"/>
    </location>
</feature>
<organism evidence="3 4">
    <name type="scientific">Aureliella helgolandensis</name>
    <dbReference type="NCBI Taxonomy" id="2527968"/>
    <lineage>
        <taxon>Bacteria</taxon>
        <taxon>Pseudomonadati</taxon>
        <taxon>Planctomycetota</taxon>
        <taxon>Planctomycetia</taxon>
        <taxon>Pirellulales</taxon>
        <taxon>Pirellulaceae</taxon>
        <taxon>Aureliella</taxon>
    </lineage>
</organism>
<dbReference type="PANTHER" id="PTHR45228:SF5">
    <property type="entry name" value="CYCLIC DI-GMP PHOSPHODIESTERASE VC_1348-RELATED"/>
    <property type="match status" value="1"/>
</dbReference>
<feature type="transmembrane region" description="Helical" evidence="1">
    <location>
        <begin position="186"/>
        <end position="207"/>
    </location>
</feature>
<proteinExistence type="predicted"/>
<name>A0A518G473_9BACT</name>
<dbReference type="InterPro" id="IPR003607">
    <property type="entry name" value="HD/PDEase_dom"/>
</dbReference>
<evidence type="ECO:0000313" key="4">
    <source>
        <dbReference type="Proteomes" id="UP000318017"/>
    </source>
</evidence>
<dbReference type="Gene3D" id="1.10.3210.10">
    <property type="entry name" value="Hypothetical protein af1432"/>
    <property type="match status" value="1"/>
</dbReference>
<keyword evidence="1" id="KW-0812">Transmembrane</keyword>
<dbReference type="CDD" id="cd00077">
    <property type="entry name" value="HDc"/>
    <property type="match status" value="1"/>
</dbReference>
<dbReference type="SMART" id="SM00471">
    <property type="entry name" value="HDc"/>
    <property type="match status" value="1"/>
</dbReference>
<dbReference type="EC" id="3.1.4.52" evidence="3"/>
<dbReference type="PANTHER" id="PTHR45228">
    <property type="entry name" value="CYCLIC DI-GMP PHOSPHODIESTERASE TM_0186-RELATED"/>
    <property type="match status" value="1"/>
</dbReference>
<evidence type="ECO:0000313" key="3">
    <source>
        <dbReference type="EMBL" id="QDV23393.1"/>
    </source>
</evidence>
<dbReference type="InterPro" id="IPR052020">
    <property type="entry name" value="Cyclic_di-GMP/3'3'-cGAMP_PDE"/>
</dbReference>
<keyword evidence="3" id="KW-0378">Hydrolase</keyword>
<sequence length="461" mass="50721">MNLVIRRKSWLIILLVGFQLAVSLVGVSLFANWGLLQVTRIVRVQVMKDNEQIAAQMARLILQLQPKAPSKGHQNWERVQTLVESISLPNDGFLCIIESDSGRLLCHPDLRTVPDMMSPAMIPLNQSKGQVSPIMKAEGMGWATMPDGNHLIAVHDIPSMGIRVLAHQREAGLLHAASSIIWPIQVGGSVVAGLLSLVVLVGGIWIVSGYENRLALINADLANLVKARTKSLMTTRNAVIFGLAKLAESRDTDTGEHLERIRVFSMLLARELQKTHRDITKDYIETLGLASSLHDIGKVGIPDKVLLKPGKFDAEERAIMETHAQLGAECLHAIETQLGEDDFLSMAHEIALWHHEKFDGTGYPMQIAGELIPLSARIVAVADVYDALISPRVYKRPMSHEQAASIIHKGSGQHFDPEIVAAFRSVEKTFMQITQAFHTSLNVKLPPPTKDSSTTRDCACV</sequence>
<gene>
    <name evidence="3" type="primary">rpfG_3</name>
    <name evidence="3" type="ORF">Q31a_16910</name>
</gene>
<dbReference type="KEGG" id="ahel:Q31a_16910"/>
<dbReference type="RefSeq" id="WP_197356403.1">
    <property type="nucleotide sequence ID" value="NZ_CP036298.1"/>
</dbReference>
<dbReference type="InterPro" id="IPR037522">
    <property type="entry name" value="HD_GYP_dom"/>
</dbReference>
<dbReference type="GO" id="GO:0071111">
    <property type="term" value="F:cyclic-guanylate-specific phosphodiesterase activity"/>
    <property type="evidence" value="ECO:0007669"/>
    <property type="project" value="UniProtKB-EC"/>
</dbReference>
<accession>A0A518G473</accession>
<keyword evidence="1" id="KW-1133">Transmembrane helix</keyword>
<dbReference type="Proteomes" id="UP000318017">
    <property type="component" value="Chromosome"/>
</dbReference>